<evidence type="ECO:0000313" key="1">
    <source>
        <dbReference type="EMBL" id="AWH84151.1"/>
    </source>
</evidence>
<reference evidence="1 2" key="1">
    <citation type="submission" date="2018-04" db="EMBL/GenBank/DDBJ databases">
        <title>Genome sequencing of Flavobacterium sp. HYN0059.</title>
        <authorList>
            <person name="Yi H."/>
            <person name="Baek C."/>
        </authorList>
    </citation>
    <scope>NUCLEOTIDE SEQUENCE [LARGE SCALE GENOMIC DNA]</scope>
    <source>
        <strain evidence="1 2">HYN0059</strain>
    </source>
</reference>
<dbReference type="EMBL" id="CP029186">
    <property type="protein sequence ID" value="AWH84151.1"/>
    <property type="molecule type" value="Genomic_DNA"/>
</dbReference>
<gene>
    <name evidence="1" type="ORF">HYN59_03055</name>
</gene>
<dbReference type="Proteomes" id="UP000244929">
    <property type="component" value="Chromosome"/>
</dbReference>
<dbReference type="AlphaFoldDB" id="A0A2S1QVA4"/>
<dbReference type="InterPro" id="IPR013406">
    <property type="entry name" value="CHP02574_addiction_mod"/>
</dbReference>
<dbReference type="OrthoDB" id="1524962at2"/>
<accession>A0A2S1QVA4</accession>
<protein>
    <submittedName>
        <fullName evidence="1">Addiction module protein</fullName>
    </submittedName>
</protein>
<proteinExistence type="predicted"/>
<evidence type="ECO:0000313" key="2">
    <source>
        <dbReference type="Proteomes" id="UP000244929"/>
    </source>
</evidence>
<dbReference type="NCBIfam" id="TIGR02574">
    <property type="entry name" value="stabl_TIGR02574"/>
    <property type="match status" value="1"/>
</dbReference>
<organism evidence="1 2">
    <name type="scientific">Flavobacterium album</name>
    <dbReference type="NCBI Taxonomy" id="2175091"/>
    <lineage>
        <taxon>Bacteria</taxon>
        <taxon>Pseudomonadati</taxon>
        <taxon>Bacteroidota</taxon>
        <taxon>Flavobacteriia</taxon>
        <taxon>Flavobacteriales</taxon>
        <taxon>Flavobacteriaceae</taxon>
        <taxon>Flavobacterium</taxon>
    </lineage>
</organism>
<dbReference type="KEGG" id="falb:HYN59_03055"/>
<keyword evidence="2" id="KW-1185">Reference proteome</keyword>
<name>A0A2S1QVA4_9FLAO</name>
<dbReference type="RefSeq" id="WP_108776861.1">
    <property type="nucleotide sequence ID" value="NZ_CP029186.1"/>
</dbReference>
<sequence>MKVKDIEKYSNAEKIILAEQLWDSISKKDLELSDEIKQELDIRLDRLERGETQLYTWDEVKSRIKGLRK</sequence>
<dbReference type="Pfam" id="PF09720">
    <property type="entry name" value="Unstab_antitox"/>
    <property type="match status" value="1"/>
</dbReference>